<accession>A0ACC1I5J3</accession>
<name>A0ACC1I5J3_9FUNG</name>
<comment type="caution">
    <text evidence="1">The sequence shown here is derived from an EMBL/GenBank/DDBJ whole genome shotgun (WGS) entry which is preliminary data.</text>
</comment>
<dbReference type="Proteomes" id="UP001150581">
    <property type="component" value="Unassembled WGS sequence"/>
</dbReference>
<reference evidence="1" key="1">
    <citation type="submission" date="2022-07" db="EMBL/GenBank/DDBJ databases">
        <title>Phylogenomic reconstructions and comparative analyses of Kickxellomycotina fungi.</title>
        <authorList>
            <person name="Reynolds N.K."/>
            <person name="Stajich J.E."/>
            <person name="Barry K."/>
            <person name="Grigoriev I.V."/>
            <person name="Crous P."/>
            <person name="Smith M.E."/>
        </authorList>
    </citation>
    <scope>NUCLEOTIDE SEQUENCE</scope>
    <source>
        <strain evidence="1">Benny 63K</strain>
    </source>
</reference>
<sequence>MPKKFPSENSKVSAAKEKKAAAQAEKDNQKRLDKEAKDSTEWNKGAKQGGRKEDQEAKRLERLAKKQEADALLRAEEREIAKAAAAKTGPAKLAPVQSKKQPVLRGAEKKAAAKEAAIEEIEHVHRPMETFAASNIDDALDLFDNIHISTNDDEAAAAVDGAQAKKSGMGAVIDRHPERRAKAAYPAYLERELEIMKVEHPGLRQMQMRDAIWKTWLKSPENPMNQAQVAFNATGEEMAAAVEEQRRAIQDRLRI</sequence>
<dbReference type="EMBL" id="JANBPG010002531">
    <property type="protein sequence ID" value="KAJ1885444.1"/>
    <property type="molecule type" value="Genomic_DNA"/>
</dbReference>
<proteinExistence type="predicted"/>
<keyword evidence="2" id="KW-1185">Reference proteome</keyword>
<evidence type="ECO:0000313" key="2">
    <source>
        <dbReference type="Proteomes" id="UP001150581"/>
    </source>
</evidence>
<evidence type="ECO:0000313" key="1">
    <source>
        <dbReference type="EMBL" id="KAJ1885444.1"/>
    </source>
</evidence>
<organism evidence="1 2">
    <name type="scientific">Kickxella alabastrina</name>
    <dbReference type="NCBI Taxonomy" id="61397"/>
    <lineage>
        <taxon>Eukaryota</taxon>
        <taxon>Fungi</taxon>
        <taxon>Fungi incertae sedis</taxon>
        <taxon>Zoopagomycota</taxon>
        <taxon>Kickxellomycotina</taxon>
        <taxon>Kickxellomycetes</taxon>
        <taxon>Kickxellales</taxon>
        <taxon>Kickxellaceae</taxon>
        <taxon>Kickxella</taxon>
    </lineage>
</organism>
<protein>
    <submittedName>
        <fullName evidence="1">Uncharacterized protein</fullName>
    </submittedName>
</protein>
<gene>
    <name evidence="1" type="ORF">LPJ66_010114</name>
</gene>